<organism evidence="9 10">
    <name type="scientific">Mycolicibacterium wolinskyi</name>
    <dbReference type="NCBI Taxonomy" id="59750"/>
    <lineage>
        <taxon>Bacteria</taxon>
        <taxon>Bacillati</taxon>
        <taxon>Actinomycetota</taxon>
        <taxon>Actinomycetes</taxon>
        <taxon>Mycobacteriales</taxon>
        <taxon>Mycobacteriaceae</taxon>
        <taxon>Mycolicibacterium</taxon>
    </lineage>
</organism>
<evidence type="ECO:0000256" key="3">
    <source>
        <dbReference type="ARBA" id="ARBA00022487"/>
    </source>
</evidence>
<dbReference type="Proteomes" id="UP000193964">
    <property type="component" value="Unassembled WGS sequence"/>
</dbReference>
<evidence type="ECO:0000256" key="6">
    <source>
        <dbReference type="ARBA" id="ARBA00022801"/>
    </source>
</evidence>
<keyword evidence="7" id="KW-1015">Disulfide bond</keyword>
<evidence type="ECO:0000256" key="4">
    <source>
        <dbReference type="ARBA" id="ARBA00022525"/>
    </source>
</evidence>
<name>A0A1X2F1Q7_9MYCO</name>
<protein>
    <recommendedName>
        <fullName evidence="8">Cutinase</fullName>
        <ecNumber evidence="8">3.1.1.-</ecNumber>
    </recommendedName>
</protein>
<dbReference type="Gene3D" id="3.40.50.1820">
    <property type="entry name" value="alpha/beta hydrolase"/>
    <property type="match status" value="1"/>
</dbReference>
<dbReference type="PROSITE" id="PS00155">
    <property type="entry name" value="CUTINASE_1"/>
    <property type="match status" value="1"/>
</dbReference>
<dbReference type="PANTHER" id="PTHR33630">
    <property type="entry name" value="CUTINASE RV1984C-RELATED-RELATED"/>
    <property type="match status" value="1"/>
</dbReference>
<dbReference type="InterPro" id="IPR043580">
    <property type="entry name" value="CUTINASE_1"/>
</dbReference>
<sequence length="217" mass="22215">MLFSAVAILTGPGAAAETDECPDVEVIFARGTFEPPGIGATGQGFIDALRARLPDQSLTVHAVEYPASLDFPRAADGVIDVVNRVRAVSERCPLTDIVLGGYSQGAAVAAYATSEEMPAGYAPPAPMPSPLTGAAADRVSAVVLFGRPSTFVTRLAVKDAPPSVIGPTYQGRTLNLCAEQDPICAAGGLDRAAHGTYVGNGMASQAADFAAGRLRGQ</sequence>
<dbReference type="GO" id="GO:0052689">
    <property type="term" value="F:carboxylic ester hydrolase activity"/>
    <property type="evidence" value="ECO:0007669"/>
    <property type="project" value="UniProtKB-KW"/>
</dbReference>
<dbReference type="EC" id="3.1.1.-" evidence="8"/>
<dbReference type="SUPFAM" id="SSF53474">
    <property type="entry name" value="alpha/beta-Hydrolases"/>
    <property type="match status" value="1"/>
</dbReference>
<dbReference type="GO" id="GO:0005576">
    <property type="term" value="C:extracellular region"/>
    <property type="evidence" value="ECO:0007669"/>
    <property type="project" value="UniProtKB-SubCell"/>
</dbReference>
<keyword evidence="4 8" id="KW-0964">Secreted</keyword>
<comment type="subcellular location">
    <subcellularLocation>
        <location evidence="1 8">Secreted</location>
    </subcellularLocation>
</comment>
<dbReference type="EMBL" id="LQQA01000029">
    <property type="protein sequence ID" value="ORX12380.1"/>
    <property type="molecule type" value="Genomic_DNA"/>
</dbReference>
<dbReference type="AlphaFoldDB" id="A0A1X2F1Q7"/>
<keyword evidence="3 8" id="KW-0719">Serine esterase</keyword>
<dbReference type="InterPro" id="IPR000675">
    <property type="entry name" value="Cutinase/axe"/>
</dbReference>
<accession>A0A1X2F1Q7</accession>
<reference evidence="9 10" key="1">
    <citation type="submission" date="2016-01" db="EMBL/GenBank/DDBJ databases">
        <title>The new phylogeny of the genus Mycobacterium.</title>
        <authorList>
            <person name="Tarcisio F."/>
            <person name="Conor M."/>
            <person name="Antonella G."/>
            <person name="Elisabetta G."/>
            <person name="Giulia F.S."/>
            <person name="Sara T."/>
            <person name="Anna F."/>
            <person name="Clotilde B."/>
            <person name="Roberto B."/>
            <person name="Veronica D.S."/>
            <person name="Fabio R."/>
            <person name="Monica P."/>
            <person name="Olivier J."/>
            <person name="Enrico T."/>
            <person name="Nicola S."/>
        </authorList>
    </citation>
    <scope>NUCLEOTIDE SEQUENCE [LARGE SCALE GENOMIC DNA]</scope>
    <source>
        <strain evidence="9 10">ATCC 700010</strain>
    </source>
</reference>
<dbReference type="OrthoDB" id="3690529at2"/>
<comment type="function">
    <text evidence="8">Catalyzes the hydrolysis of complex carboxylic polyesters found in the cell wall of plants. Degrades cutin, a macromolecule that forms the structure of the plant cuticle.</text>
</comment>
<evidence type="ECO:0000256" key="8">
    <source>
        <dbReference type="RuleBase" id="RU361263"/>
    </source>
</evidence>
<evidence type="ECO:0000313" key="9">
    <source>
        <dbReference type="EMBL" id="ORX12380.1"/>
    </source>
</evidence>
<dbReference type="Pfam" id="PF01083">
    <property type="entry name" value="Cutinase"/>
    <property type="match status" value="1"/>
</dbReference>
<evidence type="ECO:0000256" key="7">
    <source>
        <dbReference type="ARBA" id="ARBA00023157"/>
    </source>
</evidence>
<evidence type="ECO:0000256" key="1">
    <source>
        <dbReference type="ARBA" id="ARBA00004613"/>
    </source>
</evidence>
<dbReference type="PANTHER" id="PTHR33630:SF9">
    <property type="entry name" value="CUTINASE 4"/>
    <property type="match status" value="1"/>
</dbReference>
<dbReference type="RefSeq" id="WP_110775203.1">
    <property type="nucleotide sequence ID" value="NZ_JACKUA010000030.1"/>
</dbReference>
<dbReference type="InterPro" id="IPR029058">
    <property type="entry name" value="AB_hydrolase_fold"/>
</dbReference>
<proteinExistence type="inferred from homology"/>
<evidence type="ECO:0000256" key="5">
    <source>
        <dbReference type="ARBA" id="ARBA00022729"/>
    </source>
</evidence>
<comment type="caution">
    <text evidence="9">The sequence shown here is derived from an EMBL/GenBank/DDBJ whole genome shotgun (WGS) entry which is preliminary data.</text>
</comment>
<gene>
    <name evidence="9" type="ORF">AWC31_30785</name>
</gene>
<keyword evidence="5" id="KW-0732">Signal</keyword>
<dbReference type="SMART" id="SM01110">
    <property type="entry name" value="Cutinase"/>
    <property type="match status" value="1"/>
</dbReference>
<evidence type="ECO:0000313" key="10">
    <source>
        <dbReference type="Proteomes" id="UP000193964"/>
    </source>
</evidence>
<keyword evidence="6 8" id="KW-0378">Hydrolase</keyword>
<evidence type="ECO:0000256" key="2">
    <source>
        <dbReference type="ARBA" id="ARBA00007534"/>
    </source>
</evidence>
<comment type="similarity">
    <text evidence="2 8">Belongs to the cutinase family.</text>
</comment>